<feature type="binding site" evidence="8">
    <location>
        <position position="245"/>
    </location>
    <ligand>
        <name>Na(+)</name>
        <dbReference type="ChEBI" id="CHEBI:29101"/>
        <label>1</label>
    </ligand>
</feature>
<evidence type="ECO:0000256" key="5">
    <source>
        <dbReference type="ARBA" id="ARBA00022847"/>
    </source>
</evidence>
<evidence type="ECO:0000256" key="2">
    <source>
        <dbReference type="ARBA" id="ARBA00006459"/>
    </source>
</evidence>
<dbReference type="EMBL" id="JABDTM020027136">
    <property type="protein sequence ID" value="KAH0810978.1"/>
    <property type="molecule type" value="Genomic_DNA"/>
</dbReference>
<dbReference type="GO" id="GO:0089718">
    <property type="term" value="P:amino acid import across plasma membrane"/>
    <property type="evidence" value="ECO:0007669"/>
    <property type="project" value="TreeGrafter"/>
</dbReference>
<dbReference type="SUPFAM" id="SSF161070">
    <property type="entry name" value="SNF-like"/>
    <property type="match status" value="2"/>
</dbReference>
<evidence type="ECO:0000256" key="10">
    <source>
        <dbReference type="SAM" id="MobiDB-lite"/>
    </source>
</evidence>
<keyword evidence="9" id="KW-1015">Disulfide bond</keyword>
<comment type="subcellular location">
    <subcellularLocation>
        <location evidence="1">Membrane</location>
        <topology evidence="1">Multi-pass membrane protein</topology>
    </subcellularLocation>
</comment>
<dbReference type="AlphaFoldDB" id="A0A8J6HC15"/>
<keyword evidence="7 11" id="KW-0472">Membrane</keyword>
<proteinExistence type="inferred from homology"/>
<evidence type="ECO:0000256" key="4">
    <source>
        <dbReference type="ARBA" id="ARBA00022692"/>
    </source>
</evidence>
<evidence type="ECO:0000256" key="1">
    <source>
        <dbReference type="ARBA" id="ARBA00004141"/>
    </source>
</evidence>
<comment type="similarity">
    <text evidence="2">Belongs to the sodium:neurotransmitter symporter (SNF) (TC 2.A.22) family.</text>
</comment>
<dbReference type="PANTHER" id="PTHR11616:SF303">
    <property type="entry name" value="SODIUM- AND CHLORIDE-DEPENDENT GABA TRANSPORTER INE"/>
    <property type="match status" value="1"/>
</dbReference>
<feature type="binding site" evidence="8">
    <location>
        <position position="619"/>
    </location>
    <ligand>
        <name>Na(+)</name>
        <dbReference type="ChEBI" id="CHEBI:29101"/>
        <label>1</label>
    </ligand>
</feature>
<evidence type="ECO:0000256" key="3">
    <source>
        <dbReference type="ARBA" id="ARBA00022448"/>
    </source>
</evidence>
<dbReference type="GO" id="GO:0046872">
    <property type="term" value="F:metal ion binding"/>
    <property type="evidence" value="ECO:0007669"/>
    <property type="project" value="UniProtKB-KW"/>
</dbReference>
<feature type="disulfide bond" evidence="9">
    <location>
        <begin position="387"/>
        <end position="396"/>
    </location>
</feature>
<feature type="binding site" evidence="8">
    <location>
        <position position="242"/>
    </location>
    <ligand>
        <name>Na(+)</name>
        <dbReference type="ChEBI" id="CHEBI:29101"/>
        <label>1</label>
    </ligand>
</feature>
<evidence type="ECO:0000256" key="6">
    <source>
        <dbReference type="ARBA" id="ARBA00022989"/>
    </source>
</evidence>
<feature type="transmembrane region" description="Helical" evidence="11">
    <location>
        <begin position="727"/>
        <end position="748"/>
    </location>
</feature>
<evidence type="ECO:0000313" key="13">
    <source>
        <dbReference type="Proteomes" id="UP000719412"/>
    </source>
</evidence>
<gene>
    <name evidence="12" type="ORF">GEV33_011811</name>
</gene>
<accession>A0A8J6HC15</accession>
<feature type="transmembrane region" description="Helical" evidence="11">
    <location>
        <begin position="760"/>
        <end position="788"/>
    </location>
</feature>
<evidence type="ECO:0000256" key="7">
    <source>
        <dbReference type="ARBA" id="ARBA00023136"/>
    </source>
</evidence>
<reference evidence="12" key="1">
    <citation type="journal article" date="2020" name="J Insects Food Feed">
        <title>The yellow mealworm (Tenebrio molitor) genome: a resource for the emerging insects as food and feed industry.</title>
        <authorList>
            <person name="Eriksson T."/>
            <person name="Andere A."/>
            <person name="Kelstrup H."/>
            <person name="Emery V."/>
            <person name="Picard C."/>
        </authorList>
    </citation>
    <scope>NUCLEOTIDE SEQUENCE</scope>
    <source>
        <strain evidence="12">Stoneville</strain>
        <tissue evidence="12">Whole head</tissue>
    </source>
</reference>
<dbReference type="InterPro" id="IPR000175">
    <property type="entry name" value="Na/ntran_symport"/>
</dbReference>
<feature type="region of interest" description="Disordered" evidence="10">
    <location>
        <begin position="91"/>
        <end position="110"/>
    </location>
</feature>
<feature type="transmembrane region" description="Helical" evidence="11">
    <location>
        <begin position="437"/>
        <end position="456"/>
    </location>
</feature>
<protein>
    <recommendedName>
        <fullName evidence="14">Transporter</fullName>
    </recommendedName>
</protein>
<feature type="transmembrane region" description="Helical" evidence="11">
    <location>
        <begin position="301"/>
        <end position="322"/>
    </location>
</feature>
<feature type="transmembrane region" description="Helical" evidence="11">
    <location>
        <begin position="548"/>
        <end position="569"/>
    </location>
</feature>
<keyword evidence="4 11" id="KW-0812">Transmembrane</keyword>
<feature type="transmembrane region" description="Helical" evidence="11">
    <location>
        <begin position="652"/>
        <end position="677"/>
    </location>
</feature>
<dbReference type="PRINTS" id="PR00176">
    <property type="entry name" value="NANEUSMPORT"/>
</dbReference>
<comment type="caution">
    <text evidence="12">The sequence shown here is derived from an EMBL/GenBank/DDBJ whole genome shotgun (WGS) entry which is preliminary data.</text>
</comment>
<feature type="transmembrane region" description="Helical" evidence="11">
    <location>
        <begin position="353"/>
        <end position="375"/>
    </location>
</feature>
<feature type="transmembrane region" description="Helical" evidence="11">
    <location>
        <begin position="607"/>
        <end position="632"/>
    </location>
</feature>
<feature type="binding site" evidence="8">
    <location>
        <position position="623"/>
    </location>
    <ligand>
        <name>Na(+)</name>
        <dbReference type="ChEBI" id="CHEBI:29101"/>
        <label>1</label>
    </ligand>
</feature>
<keyword evidence="5" id="KW-0769">Symport</keyword>
<dbReference type="GO" id="GO:0005886">
    <property type="term" value="C:plasma membrane"/>
    <property type="evidence" value="ECO:0007669"/>
    <property type="project" value="TreeGrafter"/>
</dbReference>
<feature type="region of interest" description="Disordered" evidence="10">
    <location>
        <begin position="887"/>
        <end position="976"/>
    </location>
</feature>
<keyword evidence="13" id="KW-1185">Reference proteome</keyword>
<keyword evidence="8" id="KW-0915">Sodium</keyword>
<keyword evidence="3" id="KW-0813">Transport</keyword>
<feature type="compositionally biased region" description="Polar residues" evidence="10">
    <location>
        <begin position="97"/>
        <end position="106"/>
    </location>
</feature>
<evidence type="ECO:0000256" key="9">
    <source>
        <dbReference type="PIRSR" id="PIRSR600175-2"/>
    </source>
</evidence>
<organism evidence="12 13">
    <name type="scientific">Tenebrio molitor</name>
    <name type="common">Yellow mealworm beetle</name>
    <dbReference type="NCBI Taxonomy" id="7067"/>
    <lineage>
        <taxon>Eukaryota</taxon>
        <taxon>Metazoa</taxon>
        <taxon>Ecdysozoa</taxon>
        <taxon>Arthropoda</taxon>
        <taxon>Hexapoda</taxon>
        <taxon>Insecta</taxon>
        <taxon>Pterygota</taxon>
        <taxon>Neoptera</taxon>
        <taxon>Endopterygota</taxon>
        <taxon>Coleoptera</taxon>
        <taxon>Polyphaga</taxon>
        <taxon>Cucujiformia</taxon>
        <taxon>Tenebrionidae</taxon>
        <taxon>Tenebrio</taxon>
    </lineage>
</organism>
<evidence type="ECO:0008006" key="14">
    <source>
        <dbReference type="Google" id="ProtNLM"/>
    </source>
</evidence>
<feature type="compositionally biased region" description="Polar residues" evidence="10">
    <location>
        <begin position="935"/>
        <end position="950"/>
    </location>
</feature>
<evidence type="ECO:0000256" key="8">
    <source>
        <dbReference type="PIRSR" id="PIRSR600175-1"/>
    </source>
</evidence>
<dbReference type="GO" id="GO:0005283">
    <property type="term" value="F:amino acid:sodium symporter activity"/>
    <property type="evidence" value="ECO:0007669"/>
    <property type="project" value="TreeGrafter"/>
</dbReference>
<dbReference type="InterPro" id="IPR037272">
    <property type="entry name" value="SNS_sf"/>
</dbReference>
<name>A0A8J6HC15_TENMO</name>
<dbReference type="PANTHER" id="PTHR11616">
    <property type="entry name" value="SODIUM/CHLORIDE DEPENDENT TRANSPORTER"/>
    <property type="match status" value="1"/>
</dbReference>
<dbReference type="PROSITE" id="PS50267">
    <property type="entry name" value="NA_NEUROTRAN_SYMP_3"/>
    <property type="match status" value="1"/>
</dbReference>
<feature type="binding site" evidence="8">
    <location>
        <position position="554"/>
    </location>
    <ligand>
        <name>Na(+)</name>
        <dbReference type="ChEBI" id="CHEBI:29101"/>
        <label>1</label>
    </ligand>
</feature>
<reference evidence="12" key="2">
    <citation type="submission" date="2021-08" db="EMBL/GenBank/DDBJ databases">
        <authorList>
            <person name="Eriksson T."/>
        </authorList>
    </citation>
    <scope>NUCLEOTIDE SEQUENCE</scope>
    <source>
        <strain evidence="12">Stoneville</strain>
        <tissue evidence="12">Whole head</tissue>
    </source>
</reference>
<evidence type="ECO:0000256" key="11">
    <source>
        <dbReference type="SAM" id="Phobius"/>
    </source>
</evidence>
<feature type="compositionally biased region" description="Basic and acidic residues" evidence="10">
    <location>
        <begin position="956"/>
        <end position="976"/>
    </location>
</feature>
<evidence type="ECO:0000313" key="12">
    <source>
        <dbReference type="EMBL" id="KAH0810978.1"/>
    </source>
</evidence>
<dbReference type="Proteomes" id="UP000719412">
    <property type="component" value="Unassembled WGS sequence"/>
</dbReference>
<feature type="binding site" evidence="8">
    <location>
        <position position="522"/>
    </location>
    <ligand>
        <name>Na(+)</name>
        <dbReference type="ChEBI" id="CHEBI:29101"/>
        <label>1</label>
    </ligand>
</feature>
<keyword evidence="6 11" id="KW-1133">Transmembrane helix</keyword>
<sequence length="976" mass="109277">MEPKPQVTTLQFNASKRPVRMDDTPKPYIVPKRLNALVAEDKFCDIDAKEANQRASSPALPKRTHEMFVASSKPGSPSFRRENSTRSLRSAYDINFPKTSSESGSHVSKPFSDAASVRSWASVGMGSTDGRKMIVRRVPTSPVELFNIVNPPTNEKIRGQIGQQGRRLAHPLQEVAALVLHAANFGRGEINCCTRDSRIPPEEYLYDAESDDGSGDDEDSVYIKPRRQTWSNKLQFVLACVGYSVGLGSVWRFPYLCYKSGGELLNPNRNRCLDRGIGFSEKKNVTFDDRNEVVAKNNSRYSVFLIPYAIIMVVCGVPMLYMELSVGQFTGRGPIGALGHLCPLLKGTGLGSVVISFLMSTYYSVIIAYGIYYFFTSFKAKQPWEDCSHRWNSDACWVPSKSSANISKPLSSQTPAEQFYDKKVLQIGDGIEDFDSLRWELVACLICAWVLVYFAIWKSIKSSAKVRYFTATLPFVLIIVFLAKSLTLEGADKGMKYFFKPKFHLLLEAKVWVNAAAQTFNSMGIAFGSMISFASYSKYNNNILHDTLAVSFVNAVTSLLVGIFAFATIGNIAHEQGTSIEAVIDDGPGLIFVVYPQAMAKMPAAQLWAVLFFFMLICLALNSQFAIVEVVVTSIQDGFPAWIKKNLMCHEVLVLIICVVSLICGLPNVTQGGIYFFQLIDHYAASISIMYLAFFEMIAIAWFYGVGRLSKNVKTMTGRQPNIYFKFCWMVATPLMIFSVWVFCMIDYESPTYNNGEYHYPVWAIVIGWIISALSILCIPICMVCVFIKSPGETFMEKLKSSLKSDLFDKCPKCEDFDCECVTTEGEIEPMLVMHKPDAKDGNLTTVPFYIPLTRVSTVHKFDLEKINNVQKPFALNIDKVTRHRLENSKEDVKNHVQNGTIPEEDRFQADEPTSESTNPEVVPEERNETPESLEYSSHQNINLASSDATKQIKPNVKEKGEDSSDSDGHLHESKL</sequence>
<feature type="transmembrane region" description="Helical" evidence="11">
    <location>
        <begin position="683"/>
        <end position="706"/>
    </location>
</feature>
<keyword evidence="8" id="KW-0479">Metal-binding</keyword>
<feature type="transmembrane region" description="Helical" evidence="11">
    <location>
        <begin position="234"/>
        <end position="253"/>
    </location>
</feature>
<feature type="transmembrane region" description="Helical" evidence="11">
    <location>
        <begin position="468"/>
        <end position="491"/>
    </location>
</feature>
<dbReference type="Pfam" id="PF00209">
    <property type="entry name" value="SNF"/>
    <property type="match status" value="2"/>
</dbReference>